<accession>A0ABT9C886</accession>
<evidence type="ECO:0000256" key="1">
    <source>
        <dbReference type="ARBA" id="ARBA00006930"/>
    </source>
</evidence>
<gene>
    <name evidence="7" type="ORF">Q5741_03450</name>
</gene>
<feature type="region of interest" description="Disordered" evidence="5">
    <location>
        <begin position="601"/>
        <end position="623"/>
    </location>
</feature>
<evidence type="ECO:0000259" key="6">
    <source>
        <dbReference type="Pfam" id="PF13476"/>
    </source>
</evidence>
<evidence type="ECO:0000313" key="8">
    <source>
        <dbReference type="Proteomes" id="UP001240171"/>
    </source>
</evidence>
<protein>
    <recommendedName>
        <fullName evidence="3">Nuclease SbcCD subunit C</fullName>
    </recommendedName>
</protein>
<dbReference type="Proteomes" id="UP001240171">
    <property type="component" value="Unassembled WGS sequence"/>
</dbReference>
<dbReference type="RefSeq" id="WP_305022629.1">
    <property type="nucleotide sequence ID" value="NZ_JAUQTB010000001.1"/>
</dbReference>
<evidence type="ECO:0000313" key="7">
    <source>
        <dbReference type="EMBL" id="MDO7905466.1"/>
    </source>
</evidence>
<feature type="domain" description="Rad50/SbcC-type AAA" evidence="6">
    <location>
        <begin position="6"/>
        <end position="277"/>
    </location>
</feature>
<comment type="caution">
    <text evidence="7">The sequence shown here is derived from an EMBL/GenBank/DDBJ whole genome shotgun (WGS) entry which is preliminary data.</text>
</comment>
<feature type="coiled-coil region" evidence="4">
    <location>
        <begin position="409"/>
        <end position="456"/>
    </location>
</feature>
<comment type="similarity">
    <text evidence="1">Belongs to the SMC family. SbcC subfamily.</text>
</comment>
<evidence type="ECO:0000256" key="2">
    <source>
        <dbReference type="ARBA" id="ARBA00011322"/>
    </source>
</evidence>
<reference evidence="7 8" key="1">
    <citation type="submission" date="2023-07" db="EMBL/GenBank/DDBJ databases">
        <title>Paenibacillus sp. JX-17 nov. isolated from soil.</title>
        <authorList>
            <person name="Wan Y."/>
            <person name="Liu B."/>
        </authorList>
    </citation>
    <scope>NUCLEOTIDE SEQUENCE [LARGE SCALE GENOMIC DNA]</scope>
    <source>
        <strain evidence="7 8">JX-17</strain>
    </source>
</reference>
<evidence type="ECO:0000256" key="5">
    <source>
        <dbReference type="SAM" id="MobiDB-lite"/>
    </source>
</evidence>
<feature type="coiled-coil region" evidence="4">
    <location>
        <begin position="735"/>
        <end position="762"/>
    </location>
</feature>
<evidence type="ECO:0000256" key="3">
    <source>
        <dbReference type="ARBA" id="ARBA00013368"/>
    </source>
</evidence>
<sequence>MKPILLKIAGLQSYREAQEIHFEKLTETGLFGIFGPTGSGKSTILDAITLAMYGKVERAVNGTQGIMNHSEDSLAVAFTFELMSANGPLRYRVERRFKRNNEISVSNTVSRFIEITPDGDQVLADKLADVTRCVEERIGLKMDDFTRAVVLPQGKFAEFLSLKGTERRQMLQRLFHLERYGDQLGIKLSRRVKETDGALKALEAEQQGLGQADASSVEEAKTAVETAVRLAEEARALLDAASREAEALSKQRELQQEQTRRQEELDTLSSREQDMTEMERKLRLAAEANGMMPVLRERKSSAVESERRHHAAAAAEQQSGQAETAAREAAGADLAARQVLSEEEPKLLLRLDQLEQARQLQIESRTLEGEVQQLAIRQDGNDQKRSRIEQQLLKEQELHTRGQKKQQELQELLKQYEVRASERRQLQEAIQLLQQLNSQEDQLRQLSEEERLQEGRLQQSVLELEQTRKLECEQQQQQQQLAYSAAEALEQLLVLEAACTAELAGLDADEVLLRQELRAGELRRLSLSLAAELRDGEPCPVCGGMHHPAPAAPGDEEAHAGEAALAALQQLRSELHELRLNLRQQLHERRSLLEQLGAAQPEAAAAAASPQPKPASDAAGRPARCAGLTRQAAGLAAAGAPLRAAAAGLREAASAAGQARMKAAAEQEAAEQALAQVRRKREAAASACEAMRSEWAQRLPDLQPETAASQYEAMQERDSRAEEIRGKLDISVTFLEDKVRLVQQLRQEMAELDKQLAAGTASLEGKQALLREKEERLRAWIGDQQVESLLQEAQSRLSGLKADAERAAKAHRAADETRQELAKQAVMARQAADSAREYQQSAVQRWEELLQASSFDDEAEVTANDLEPAVIQRFGEETRLYRERQRELHAQLRHVEEQLGGTVVSEEQWQEARLRFLACRQQDEEALQQRARALRDLEDLQQRHERWTVLEEQRKRRQAEADQLSKLQSCLRGNAFVEYIAEEQLMQVSQAASQRLRFLTKQRYSLEVDSSGGFVICDDANGGMKRPVSTLSGGETFLTSLSLALALSAQIQLRGQYPLQFFFLDEGFGTLDPELLDTVITSLEKLHHDKLSVGVISHVPELRARLPRKLVVVPAGHAGGGSKVVMESL</sequence>
<dbReference type="Gene3D" id="3.40.50.300">
    <property type="entry name" value="P-loop containing nucleotide triphosphate hydrolases"/>
    <property type="match status" value="2"/>
</dbReference>
<dbReference type="InterPro" id="IPR027417">
    <property type="entry name" value="P-loop_NTPase"/>
</dbReference>
<keyword evidence="4" id="KW-0175">Coiled coil</keyword>
<proteinExistence type="inferred from homology"/>
<dbReference type="PANTHER" id="PTHR32114:SF2">
    <property type="entry name" value="ABC TRANSPORTER ABCH.3"/>
    <property type="match status" value="1"/>
</dbReference>
<dbReference type="InterPro" id="IPR038729">
    <property type="entry name" value="Rad50/SbcC_AAA"/>
</dbReference>
<feature type="coiled-coil region" evidence="4">
    <location>
        <begin position="561"/>
        <end position="595"/>
    </location>
</feature>
<feature type="compositionally biased region" description="Low complexity" evidence="5">
    <location>
        <begin position="601"/>
        <end position="619"/>
    </location>
</feature>
<name>A0ABT9C886_9BACL</name>
<dbReference type="EMBL" id="JAUQTB010000001">
    <property type="protein sequence ID" value="MDO7905466.1"/>
    <property type="molecule type" value="Genomic_DNA"/>
</dbReference>
<dbReference type="PANTHER" id="PTHR32114">
    <property type="entry name" value="ABC TRANSPORTER ABCH.3"/>
    <property type="match status" value="1"/>
</dbReference>
<feature type="region of interest" description="Disordered" evidence="5">
    <location>
        <begin position="248"/>
        <end position="329"/>
    </location>
</feature>
<evidence type="ECO:0000256" key="4">
    <source>
        <dbReference type="SAM" id="Coils"/>
    </source>
</evidence>
<comment type="subunit">
    <text evidence="2">Heterodimer of SbcC and SbcD.</text>
</comment>
<keyword evidence="8" id="KW-1185">Reference proteome</keyword>
<feature type="compositionally biased region" description="Low complexity" evidence="5">
    <location>
        <begin position="312"/>
        <end position="329"/>
    </location>
</feature>
<dbReference type="Pfam" id="PF13558">
    <property type="entry name" value="SbcC_Walker_B"/>
    <property type="match status" value="1"/>
</dbReference>
<feature type="compositionally biased region" description="Basic and acidic residues" evidence="5">
    <location>
        <begin position="295"/>
        <end position="307"/>
    </location>
</feature>
<feature type="compositionally biased region" description="Basic and acidic residues" evidence="5">
    <location>
        <begin position="248"/>
        <end position="284"/>
    </location>
</feature>
<dbReference type="SUPFAM" id="SSF52540">
    <property type="entry name" value="P-loop containing nucleoside triphosphate hydrolases"/>
    <property type="match status" value="2"/>
</dbReference>
<feature type="coiled-coil region" evidence="4">
    <location>
        <begin position="660"/>
        <end position="694"/>
    </location>
</feature>
<organism evidence="7 8">
    <name type="scientific">Paenibacillus lacisoli</name>
    <dbReference type="NCBI Taxonomy" id="3064525"/>
    <lineage>
        <taxon>Bacteria</taxon>
        <taxon>Bacillati</taxon>
        <taxon>Bacillota</taxon>
        <taxon>Bacilli</taxon>
        <taxon>Bacillales</taxon>
        <taxon>Paenibacillaceae</taxon>
        <taxon>Paenibacillus</taxon>
    </lineage>
</organism>
<dbReference type="Pfam" id="PF13476">
    <property type="entry name" value="AAA_23"/>
    <property type="match status" value="1"/>
</dbReference>